<gene>
    <name evidence="1" type="ORF">D0Y96_14310</name>
</gene>
<dbReference type="AlphaFoldDB" id="A0A372IL11"/>
<comment type="caution">
    <text evidence="1">The sequence shown here is derived from an EMBL/GenBank/DDBJ whole genome shotgun (WGS) entry which is preliminary data.</text>
</comment>
<evidence type="ECO:0000313" key="2">
    <source>
        <dbReference type="Proteomes" id="UP000264702"/>
    </source>
</evidence>
<proteinExistence type="predicted"/>
<reference evidence="1 2" key="1">
    <citation type="submission" date="2018-08" db="EMBL/GenBank/DDBJ databases">
        <title>Acidipila sp. 4G-K13, an acidobacterium isolated from forest soil.</title>
        <authorList>
            <person name="Gao Z.-H."/>
            <person name="Qiu L.-H."/>
        </authorList>
    </citation>
    <scope>NUCLEOTIDE SEQUENCE [LARGE SCALE GENOMIC DNA]</scope>
    <source>
        <strain evidence="1 2">4G-K13</strain>
    </source>
</reference>
<name>A0A372IL11_9BACT</name>
<dbReference type="Proteomes" id="UP000264702">
    <property type="component" value="Unassembled WGS sequence"/>
</dbReference>
<organism evidence="1 2">
    <name type="scientific">Paracidobacterium acidisoli</name>
    <dbReference type="NCBI Taxonomy" id="2303751"/>
    <lineage>
        <taxon>Bacteria</taxon>
        <taxon>Pseudomonadati</taxon>
        <taxon>Acidobacteriota</taxon>
        <taxon>Terriglobia</taxon>
        <taxon>Terriglobales</taxon>
        <taxon>Acidobacteriaceae</taxon>
        <taxon>Paracidobacterium</taxon>
    </lineage>
</organism>
<accession>A0A372IL11</accession>
<dbReference type="EMBL" id="QVQT01000005">
    <property type="protein sequence ID" value="RFU15630.1"/>
    <property type="molecule type" value="Genomic_DNA"/>
</dbReference>
<dbReference type="RefSeq" id="WP_117301180.1">
    <property type="nucleotide sequence ID" value="NZ_QVQT02000005.1"/>
</dbReference>
<sequence length="85" mass="9384">MRKTRMPGYCQNDFHPVLTSSARGRRRSRVAAQKPNILEEIGSVAAVLHGAGLLRDAEVMQQFQVFAELLLTSAAHLSRKPGIRA</sequence>
<protein>
    <submittedName>
        <fullName evidence="1">Uncharacterized protein</fullName>
    </submittedName>
</protein>
<evidence type="ECO:0000313" key="1">
    <source>
        <dbReference type="EMBL" id="RFU15630.1"/>
    </source>
</evidence>
<keyword evidence="2" id="KW-1185">Reference proteome</keyword>